<organism evidence="2 3">
    <name type="scientific">Chryseosolibacter histidini</name>
    <dbReference type="NCBI Taxonomy" id="2782349"/>
    <lineage>
        <taxon>Bacteria</taxon>
        <taxon>Pseudomonadati</taxon>
        <taxon>Bacteroidota</taxon>
        <taxon>Cytophagia</taxon>
        <taxon>Cytophagales</taxon>
        <taxon>Chryseotaleaceae</taxon>
        <taxon>Chryseosolibacter</taxon>
    </lineage>
</organism>
<sequence>MRHLLLFVLLLPACFRLSAQNKDLAYFAKVPTRFLKPGLSPMQSVRFTYLGMPGNEWVKHSGELKLDLFRIKISTRVSAIISGSALAGYKRERHNLYKANGQEAYEQTQYYFAAPAVSAGVSYGFFFPYFLSARLGVYRPWESARYKAVLPLQYSDQDGVSTREAEVVLTEEVTGDIKKYATLEIYRPLRSHFKHRHPMGISASYTIFPGNESGEQGAWNFGIYWHIKAK</sequence>
<keyword evidence="1" id="KW-0732">Signal</keyword>
<accession>A0AAP2DKZ5</accession>
<dbReference type="AlphaFoldDB" id="A0AAP2DKZ5"/>
<evidence type="ECO:0008006" key="4">
    <source>
        <dbReference type="Google" id="ProtNLM"/>
    </source>
</evidence>
<name>A0AAP2DKZ5_9BACT</name>
<proteinExistence type="predicted"/>
<gene>
    <name evidence="2" type="ORF">KK083_11190</name>
</gene>
<dbReference type="RefSeq" id="WP_254163314.1">
    <property type="nucleotide sequence ID" value="NZ_JAHESF010000009.1"/>
</dbReference>
<protein>
    <recommendedName>
        <fullName evidence="4">DUF3575 domain-containing protein</fullName>
    </recommendedName>
</protein>
<reference evidence="2 3" key="1">
    <citation type="submission" date="2021-05" db="EMBL/GenBank/DDBJ databases">
        <title>A Polyphasic approach of four new species of the genus Ohtaekwangia: Ohtaekwangia histidinii sp. nov., Ohtaekwangia cretensis sp. nov., Ohtaekwangia indiensis sp. nov., Ohtaekwangia reichenbachii sp. nov. from diverse environment.</title>
        <authorList>
            <person name="Octaviana S."/>
        </authorList>
    </citation>
    <scope>NUCLEOTIDE SEQUENCE [LARGE SCALE GENOMIC DNA]</scope>
    <source>
        <strain evidence="2 3">PWU4</strain>
    </source>
</reference>
<dbReference type="EMBL" id="JAHESF010000009">
    <property type="protein sequence ID" value="MBT1697444.1"/>
    <property type="molecule type" value="Genomic_DNA"/>
</dbReference>
<comment type="caution">
    <text evidence="2">The sequence shown here is derived from an EMBL/GenBank/DDBJ whole genome shotgun (WGS) entry which is preliminary data.</text>
</comment>
<evidence type="ECO:0000313" key="2">
    <source>
        <dbReference type="EMBL" id="MBT1697444.1"/>
    </source>
</evidence>
<feature type="signal peptide" evidence="1">
    <location>
        <begin position="1"/>
        <end position="19"/>
    </location>
</feature>
<evidence type="ECO:0000256" key="1">
    <source>
        <dbReference type="SAM" id="SignalP"/>
    </source>
</evidence>
<dbReference type="Proteomes" id="UP001319200">
    <property type="component" value="Unassembled WGS sequence"/>
</dbReference>
<feature type="chain" id="PRO_5042818999" description="DUF3575 domain-containing protein" evidence="1">
    <location>
        <begin position="20"/>
        <end position="230"/>
    </location>
</feature>
<keyword evidence="3" id="KW-1185">Reference proteome</keyword>
<evidence type="ECO:0000313" key="3">
    <source>
        <dbReference type="Proteomes" id="UP001319200"/>
    </source>
</evidence>